<evidence type="ECO:0000313" key="9">
    <source>
        <dbReference type="EMBL" id="CAE0725685.1"/>
    </source>
</evidence>
<feature type="compositionally biased region" description="Polar residues" evidence="6">
    <location>
        <begin position="1"/>
        <end position="12"/>
    </location>
</feature>
<evidence type="ECO:0000256" key="3">
    <source>
        <dbReference type="ARBA" id="ARBA00022692"/>
    </source>
</evidence>
<feature type="region of interest" description="Disordered" evidence="6">
    <location>
        <begin position="1"/>
        <end position="29"/>
    </location>
</feature>
<feature type="transmembrane region" description="Helical" evidence="7">
    <location>
        <begin position="50"/>
        <end position="70"/>
    </location>
</feature>
<feature type="transmembrane region" description="Helical" evidence="7">
    <location>
        <begin position="82"/>
        <end position="101"/>
    </location>
</feature>
<feature type="compositionally biased region" description="Low complexity" evidence="6">
    <location>
        <begin position="18"/>
        <end position="29"/>
    </location>
</feature>
<accession>A0A7S4ASM2</accession>
<reference evidence="9" key="1">
    <citation type="submission" date="2021-01" db="EMBL/GenBank/DDBJ databases">
        <authorList>
            <person name="Corre E."/>
            <person name="Pelletier E."/>
            <person name="Niang G."/>
            <person name="Scheremetjew M."/>
            <person name="Finn R."/>
            <person name="Kale V."/>
            <person name="Holt S."/>
            <person name="Cochrane G."/>
            <person name="Meng A."/>
            <person name="Brown T."/>
            <person name="Cohen L."/>
        </authorList>
    </citation>
    <scope>NUCLEOTIDE SEQUENCE</scope>
    <source>
        <strain evidence="9">10249 10 AB</strain>
    </source>
</reference>
<evidence type="ECO:0000256" key="6">
    <source>
        <dbReference type="SAM" id="MobiDB-lite"/>
    </source>
</evidence>
<feature type="transmembrane region" description="Helical" evidence="7">
    <location>
        <begin position="223"/>
        <end position="246"/>
    </location>
</feature>
<gene>
    <name evidence="9" type="ORF">PAUS00366_LOCUS18442</name>
</gene>
<dbReference type="SUPFAM" id="SSF103481">
    <property type="entry name" value="Multidrug resistance efflux transporter EmrE"/>
    <property type="match status" value="1"/>
</dbReference>
<keyword evidence="2" id="KW-1003">Cell membrane</keyword>
<organism evidence="9">
    <name type="scientific">Pseudo-nitzschia australis</name>
    <dbReference type="NCBI Taxonomy" id="44445"/>
    <lineage>
        <taxon>Eukaryota</taxon>
        <taxon>Sar</taxon>
        <taxon>Stramenopiles</taxon>
        <taxon>Ochrophyta</taxon>
        <taxon>Bacillariophyta</taxon>
        <taxon>Bacillariophyceae</taxon>
        <taxon>Bacillariophycidae</taxon>
        <taxon>Bacillariales</taxon>
        <taxon>Bacillariaceae</taxon>
        <taxon>Pseudo-nitzschia</taxon>
    </lineage>
</organism>
<name>A0A7S4ASM2_9STRA</name>
<evidence type="ECO:0000256" key="1">
    <source>
        <dbReference type="ARBA" id="ARBA00004651"/>
    </source>
</evidence>
<proteinExistence type="predicted"/>
<dbReference type="InterPro" id="IPR000620">
    <property type="entry name" value="EamA_dom"/>
</dbReference>
<dbReference type="InterPro" id="IPR051258">
    <property type="entry name" value="Diverse_Substrate_Transporter"/>
</dbReference>
<sequence>MENNENKNSTNPHRQKSETSPLLLTSSSSDDVNLSEVSSTIAGTKRKGRLFLLLVAFLYGSLSVSLRAVYARPGPPVPSILSATRGWMSVLCLWPIAIMSSSYSRRSFSSTGATGNHSKASFYWFAFELAVFNFGTQGLLNIGLVTTASARSAFFSQLSVVITPILTFCIGALRGQRLLVKRKVWMSCFVALFGLCILSSDGSSNSDSDSDNGNMPATASSNVLHLLSFGDWCCLGSAFCWSYYIYRLSDWGDRYDETQTMLVKNVFMAILYTLWAVASYFYATECSSDNIGGDAFCLWEGWKDPISIMVLFYTAASSGALCDVLQQTAQSSVPAAEANVLLSLEPVFAALLAMVLLSELPSANEWIGGACIVGASVLLAGGA</sequence>
<evidence type="ECO:0000256" key="4">
    <source>
        <dbReference type="ARBA" id="ARBA00022989"/>
    </source>
</evidence>
<evidence type="ECO:0000256" key="2">
    <source>
        <dbReference type="ARBA" id="ARBA00022475"/>
    </source>
</evidence>
<keyword evidence="4 7" id="KW-1133">Transmembrane helix</keyword>
<dbReference type="Pfam" id="PF00892">
    <property type="entry name" value="EamA"/>
    <property type="match status" value="1"/>
</dbReference>
<evidence type="ECO:0000256" key="7">
    <source>
        <dbReference type="SAM" id="Phobius"/>
    </source>
</evidence>
<dbReference type="PANTHER" id="PTHR42920">
    <property type="entry name" value="OS03G0707200 PROTEIN-RELATED"/>
    <property type="match status" value="1"/>
</dbReference>
<feature type="transmembrane region" description="Helical" evidence="7">
    <location>
        <begin position="185"/>
        <end position="203"/>
    </location>
</feature>
<dbReference type="AlphaFoldDB" id="A0A7S4ASM2"/>
<keyword evidence="3 7" id="KW-0812">Transmembrane</keyword>
<evidence type="ECO:0000259" key="8">
    <source>
        <dbReference type="Pfam" id="PF00892"/>
    </source>
</evidence>
<feature type="domain" description="EamA" evidence="8">
    <location>
        <begin position="229"/>
        <end position="379"/>
    </location>
</feature>
<dbReference type="PANTHER" id="PTHR42920:SF5">
    <property type="entry name" value="EAMA DOMAIN-CONTAINING PROTEIN"/>
    <property type="match status" value="1"/>
</dbReference>
<protein>
    <recommendedName>
        <fullName evidence="8">EamA domain-containing protein</fullName>
    </recommendedName>
</protein>
<evidence type="ECO:0000256" key="5">
    <source>
        <dbReference type="ARBA" id="ARBA00023136"/>
    </source>
</evidence>
<feature type="transmembrane region" description="Helical" evidence="7">
    <location>
        <begin position="266"/>
        <end position="283"/>
    </location>
</feature>
<dbReference type="EMBL" id="HBIX01027207">
    <property type="protein sequence ID" value="CAE0725685.1"/>
    <property type="molecule type" value="Transcribed_RNA"/>
</dbReference>
<dbReference type="GO" id="GO:0005886">
    <property type="term" value="C:plasma membrane"/>
    <property type="evidence" value="ECO:0007669"/>
    <property type="project" value="UniProtKB-SubCell"/>
</dbReference>
<feature type="transmembrane region" description="Helical" evidence="7">
    <location>
        <begin position="122"/>
        <end position="142"/>
    </location>
</feature>
<keyword evidence="5 7" id="KW-0472">Membrane</keyword>
<comment type="subcellular location">
    <subcellularLocation>
        <location evidence="1">Cell membrane</location>
        <topology evidence="1">Multi-pass membrane protein</topology>
    </subcellularLocation>
</comment>
<dbReference type="InterPro" id="IPR037185">
    <property type="entry name" value="EmrE-like"/>
</dbReference>
<feature type="transmembrane region" description="Helical" evidence="7">
    <location>
        <begin position="154"/>
        <end position="173"/>
    </location>
</feature>